<keyword evidence="4" id="KW-1185">Reference proteome</keyword>
<gene>
    <name evidence="3" type="ORF">FB45DRAFT_898549</name>
</gene>
<comment type="caution">
    <text evidence="3">The sequence shown here is derived from an EMBL/GenBank/DDBJ whole genome shotgun (WGS) entry which is preliminary data.</text>
</comment>
<dbReference type="EMBL" id="JARKIF010000003">
    <property type="protein sequence ID" value="KAJ7644731.1"/>
    <property type="molecule type" value="Genomic_DNA"/>
</dbReference>
<sequence length="96" mass="10884">SLNTALWYHFLTTILWAKDCEIVTSRSILTNSGPILTQLRFRLQQSRINLDRTPVLVRTFALPQFVTSRSNFIQTPDSGSFDRSSGSFDPTPDPSH</sequence>
<name>A0AAD7FYK8_9AGAR</name>
<evidence type="ECO:0000313" key="3">
    <source>
        <dbReference type="EMBL" id="KAJ7644731.1"/>
    </source>
</evidence>
<feature type="non-terminal residue" evidence="3">
    <location>
        <position position="1"/>
    </location>
</feature>
<reference evidence="3" key="1">
    <citation type="submission" date="2023-03" db="EMBL/GenBank/DDBJ databases">
        <title>Massive genome expansion in bonnet fungi (Mycena s.s.) driven by repeated elements and novel gene families across ecological guilds.</title>
        <authorList>
            <consortium name="Lawrence Berkeley National Laboratory"/>
            <person name="Harder C.B."/>
            <person name="Miyauchi S."/>
            <person name="Viragh M."/>
            <person name="Kuo A."/>
            <person name="Thoen E."/>
            <person name="Andreopoulos B."/>
            <person name="Lu D."/>
            <person name="Skrede I."/>
            <person name="Drula E."/>
            <person name="Henrissat B."/>
            <person name="Morin E."/>
            <person name="Kohler A."/>
            <person name="Barry K."/>
            <person name="LaButti K."/>
            <person name="Morin E."/>
            <person name="Salamov A."/>
            <person name="Lipzen A."/>
            <person name="Mereny Z."/>
            <person name="Hegedus B."/>
            <person name="Baldrian P."/>
            <person name="Stursova M."/>
            <person name="Weitz H."/>
            <person name="Taylor A."/>
            <person name="Grigoriev I.V."/>
            <person name="Nagy L.G."/>
            <person name="Martin F."/>
            <person name="Kauserud H."/>
        </authorList>
    </citation>
    <scope>NUCLEOTIDE SEQUENCE</scope>
    <source>
        <strain evidence="3">9284</strain>
    </source>
</reference>
<accession>A0AAD7FYK8</accession>
<dbReference type="AlphaFoldDB" id="A0AAD7FYK8"/>
<feature type="signal peptide" evidence="2">
    <location>
        <begin position="1"/>
        <end position="17"/>
    </location>
</feature>
<keyword evidence="2" id="KW-0732">Signal</keyword>
<organism evidence="3 4">
    <name type="scientific">Roridomyces roridus</name>
    <dbReference type="NCBI Taxonomy" id="1738132"/>
    <lineage>
        <taxon>Eukaryota</taxon>
        <taxon>Fungi</taxon>
        <taxon>Dikarya</taxon>
        <taxon>Basidiomycota</taxon>
        <taxon>Agaricomycotina</taxon>
        <taxon>Agaricomycetes</taxon>
        <taxon>Agaricomycetidae</taxon>
        <taxon>Agaricales</taxon>
        <taxon>Marasmiineae</taxon>
        <taxon>Mycenaceae</taxon>
        <taxon>Roridomyces</taxon>
    </lineage>
</organism>
<protein>
    <submittedName>
        <fullName evidence="3">Uncharacterized protein</fullName>
    </submittedName>
</protein>
<dbReference type="Proteomes" id="UP001221142">
    <property type="component" value="Unassembled WGS sequence"/>
</dbReference>
<evidence type="ECO:0000313" key="4">
    <source>
        <dbReference type="Proteomes" id="UP001221142"/>
    </source>
</evidence>
<feature type="non-terminal residue" evidence="3">
    <location>
        <position position="96"/>
    </location>
</feature>
<feature type="chain" id="PRO_5042255031" evidence="2">
    <location>
        <begin position="18"/>
        <end position="96"/>
    </location>
</feature>
<feature type="compositionally biased region" description="Low complexity" evidence="1">
    <location>
        <begin position="77"/>
        <end position="89"/>
    </location>
</feature>
<feature type="region of interest" description="Disordered" evidence="1">
    <location>
        <begin position="71"/>
        <end position="96"/>
    </location>
</feature>
<evidence type="ECO:0000256" key="1">
    <source>
        <dbReference type="SAM" id="MobiDB-lite"/>
    </source>
</evidence>
<evidence type="ECO:0000256" key="2">
    <source>
        <dbReference type="SAM" id="SignalP"/>
    </source>
</evidence>
<proteinExistence type="predicted"/>